<accession>N2B9V9</accession>
<reference evidence="1 2" key="1">
    <citation type="journal article" date="2014" name="Genome Announc.">
        <title>Draft genome sequences of the altered schaedler flora, a defined bacterial community from gnotobiotic mice.</title>
        <authorList>
            <person name="Wannemuehler M.J."/>
            <person name="Overstreet A.M."/>
            <person name="Ward D.V."/>
            <person name="Phillips G.J."/>
        </authorList>
    </citation>
    <scope>NUCLEOTIDE SEQUENCE [LARGE SCALE GENOMIC DNA]</scope>
    <source>
        <strain evidence="1 2">ASF492</strain>
    </source>
</reference>
<evidence type="ECO:0000313" key="2">
    <source>
        <dbReference type="Proteomes" id="UP000012589"/>
    </source>
</evidence>
<gene>
    <name evidence="1" type="ORF">C823_01018</name>
</gene>
<comment type="caution">
    <text evidence="1">The sequence shown here is derived from an EMBL/GenBank/DDBJ whole genome shotgun (WGS) entry which is preliminary data.</text>
</comment>
<keyword evidence="2" id="KW-1185">Reference proteome</keyword>
<dbReference type="AlphaFoldDB" id="N2B9V9"/>
<dbReference type="EMBL" id="AQFT01000030">
    <property type="protein sequence ID" value="EMZ35298.1"/>
    <property type="molecule type" value="Genomic_DNA"/>
</dbReference>
<proteinExistence type="predicted"/>
<evidence type="ECO:0000313" key="1">
    <source>
        <dbReference type="EMBL" id="EMZ35298.1"/>
    </source>
</evidence>
<organism evidence="1 2">
    <name type="scientific">Eubacterium plexicaudatum ASF492</name>
    <dbReference type="NCBI Taxonomy" id="1235802"/>
    <lineage>
        <taxon>Bacteria</taxon>
        <taxon>Bacillati</taxon>
        <taxon>Bacillota</taxon>
        <taxon>Clostridia</taxon>
        <taxon>Eubacteriales</taxon>
        <taxon>Eubacteriaceae</taxon>
        <taxon>Eubacterium</taxon>
    </lineage>
</organism>
<dbReference type="Proteomes" id="UP000012589">
    <property type="component" value="Unassembled WGS sequence"/>
</dbReference>
<sequence length="55" mass="6305">MILLGVLLAGIIIVWIAAWIFVIADTTECSKCDQRYLCMHSTLNSMIRCRIYGKR</sequence>
<protein>
    <submittedName>
        <fullName evidence="1">Uncharacterized protein</fullName>
    </submittedName>
</protein>
<dbReference type="HOGENOM" id="CLU_3025503_0_0_9"/>
<dbReference type="PATRIC" id="fig|1235802.3.peg.1097"/>
<name>N2B9V9_9FIRM</name>